<sequence>MTISANRPLLPPELLNPDSKELKTQDMLKEKMKNAPPEIKQQDLKYREYANKKKALMEKVETIMTH</sequence>
<evidence type="ECO:0000313" key="2">
    <source>
        <dbReference type="EMBL" id="GMH57477.1"/>
    </source>
</evidence>
<keyword evidence="3" id="KW-1185">Reference proteome</keyword>
<dbReference type="Proteomes" id="UP001165122">
    <property type="component" value="Unassembled WGS sequence"/>
</dbReference>
<gene>
    <name evidence="2" type="ORF">TrLO_g15154</name>
</gene>
<comment type="caution">
    <text evidence="2">The sequence shown here is derived from an EMBL/GenBank/DDBJ whole genome shotgun (WGS) entry which is preliminary data.</text>
</comment>
<evidence type="ECO:0000313" key="3">
    <source>
        <dbReference type="Proteomes" id="UP001165122"/>
    </source>
</evidence>
<evidence type="ECO:0000256" key="1">
    <source>
        <dbReference type="SAM" id="MobiDB-lite"/>
    </source>
</evidence>
<feature type="region of interest" description="Disordered" evidence="1">
    <location>
        <begin position="1"/>
        <end position="20"/>
    </location>
</feature>
<proteinExistence type="predicted"/>
<feature type="non-terminal residue" evidence="2">
    <location>
        <position position="1"/>
    </location>
</feature>
<protein>
    <submittedName>
        <fullName evidence="2">Uncharacterized protein</fullName>
    </submittedName>
</protein>
<organism evidence="2 3">
    <name type="scientific">Triparma laevis f. longispina</name>
    <dbReference type="NCBI Taxonomy" id="1714387"/>
    <lineage>
        <taxon>Eukaryota</taxon>
        <taxon>Sar</taxon>
        <taxon>Stramenopiles</taxon>
        <taxon>Ochrophyta</taxon>
        <taxon>Bolidophyceae</taxon>
        <taxon>Parmales</taxon>
        <taxon>Triparmaceae</taxon>
        <taxon>Triparma</taxon>
    </lineage>
</organism>
<dbReference type="EMBL" id="BRXW01000468">
    <property type="protein sequence ID" value="GMH57477.1"/>
    <property type="molecule type" value="Genomic_DNA"/>
</dbReference>
<dbReference type="AlphaFoldDB" id="A0A9W6ZN77"/>
<reference evidence="3" key="1">
    <citation type="journal article" date="2023" name="Commun. Biol.">
        <title>Genome analysis of Parmales, the sister group of diatoms, reveals the evolutionary specialization of diatoms from phago-mixotrophs to photoautotrophs.</title>
        <authorList>
            <person name="Ban H."/>
            <person name="Sato S."/>
            <person name="Yoshikawa S."/>
            <person name="Yamada K."/>
            <person name="Nakamura Y."/>
            <person name="Ichinomiya M."/>
            <person name="Sato N."/>
            <person name="Blanc-Mathieu R."/>
            <person name="Endo H."/>
            <person name="Kuwata A."/>
            <person name="Ogata H."/>
        </authorList>
    </citation>
    <scope>NUCLEOTIDE SEQUENCE [LARGE SCALE GENOMIC DNA]</scope>
    <source>
        <strain evidence="3">NIES 3700</strain>
    </source>
</reference>
<name>A0A9W6ZN77_9STRA</name>
<accession>A0A9W6ZN77</accession>